<dbReference type="PANTHER" id="PTHR30289:SF1">
    <property type="entry name" value="PEBP (PHOSPHATIDYLETHANOLAMINE-BINDING PROTEIN) FAMILY PROTEIN"/>
    <property type="match status" value="1"/>
</dbReference>
<name>A0A2I2MH06_9BACT</name>
<protein>
    <submittedName>
        <fullName evidence="1">Putative kinase inhibitor protein</fullName>
    </submittedName>
</protein>
<evidence type="ECO:0000313" key="1">
    <source>
        <dbReference type="EMBL" id="SOU92603.1"/>
    </source>
</evidence>
<dbReference type="InterPro" id="IPR005247">
    <property type="entry name" value="YbhB_YbcL/LppC-like"/>
</dbReference>
<sequence length="188" mass="20920">MLGKLLRVLRAGDRKLAMCRDEFSNIPETILVTSKNFSHEDRIPDRFTQSGNNLSPDLEWNSLPSGTRSVVVIVEDPDAPLPNPFVHAIVFNLLPPMTQIAEGAIPNATNVRERSLDPPLCLGKNTFGRTAYLGPAPIPGSGPHHYYFQVFALDSERMFQRPPGRKDIIREMAGHVLAKGFLVGTYER</sequence>
<proteinExistence type="predicted"/>
<reference evidence="1" key="1">
    <citation type="submission" date="2017-12" db="EMBL/GenBank/DDBJ databases">
        <authorList>
            <consortium name="SysMetEx"/>
        </authorList>
    </citation>
    <scope>NUCLEOTIDE SEQUENCE</scope>
    <source>
        <strain evidence="1">Pb_238</strain>
    </source>
</reference>
<organism evidence="1">
    <name type="scientific">Leptospirillum ferriphilum</name>
    <dbReference type="NCBI Taxonomy" id="178606"/>
    <lineage>
        <taxon>Bacteria</taxon>
        <taxon>Pseudomonadati</taxon>
        <taxon>Nitrospirota</taxon>
        <taxon>Nitrospiria</taxon>
        <taxon>Nitrospirales</taxon>
        <taxon>Nitrospiraceae</taxon>
        <taxon>Leptospirillum</taxon>
    </lineage>
</organism>
<dbReference type="NCBIfam" id="TIGR00481">
    <property type="entry name" value="YbhB/YbcL family Raf kinase inhibitor-like protein"/>
    <property type="match status" value="1"/>
</dbReference>
<dbReference type="CDD" id="cd00865">
    <property type="entry name" value="PEBP_bact_arch"/>
    <property type="match status" value="1"/>
</dbReference>
<dbReference type="Pfam" id="PF01161">
    <property type="entry name" value="PBP"/>
    <property type="match status" value="1"/>
</dbReference>
<dbReference type="EMBL" id="LT966316">
    <property type="protein sequence ID" value="SOU92603.1"/>
    <property type="molecule type" value="Genomic_DNA"/>
</dbReference>
<dbReference type="SUPFAM" id="SSF49777">
    <property type="entry name" value="PEBP-like"/>
    <property type="match status" value="1"/>
</dbReference>
<accession>A0A2I2MH06</accession>
<dbReference type="PANTHER" id="PTHR30289">
    <property type="entry name" value="UNCHARACTERIZED PROTEIN YBCL-RELATED"/>
    <property type="match status" value="1"/>
</dbReference>
<dbReference type="Gene3D" id="3.90.280.10">
    <property type="entry name" value="PEBP-like"/>
    <property type="match status" value="1"/>
</dbReference>
<dbReference type="InterPro" id="IPR008914">
    <property type="entry name" value="PEBP"/>
</dbReference>
<gene>
    <name evidence="1" type="ORF">LFTS_01230</name>
</gene>
<dbReference type="InterPro" id="IPR036610">
    <property type="entry name" value="PEBP-like_sf"/>
</dbReference>
<dbReference type="RefSeq" id="WP_099590526.1">
    <property type="nucleotide sequence ID" value="NZ_OBMB01000001.1"/>
</dbReference>
<dbReference type="OrthoDB" id="9797506at2"/>
<dbReference type="AlphaFoldDB" id="A0A2I2MH06"/>